<dbReference type="Proteomes" id="UP000515570">
    <property type="component" value="Chromosome"/>
</dbReference>
<keyword evidence="4" id="KW-0521">NADP</keyword>
<feature type="domain" description="NADH:flavin oxidoreductase/NADH oxidase N-terminal" evidence="6">
    <location>
        <begin position="2"/>
        <end position="313"/>
    </location>
</feature>
<evidence type="ECO:0000313" key="8">
    <source>
        <dbReference type="Proteomes" id="UP000515570"/>
    </source>
</evidence>
<evidence type="ECO:0000256" key="5">
    <source>
        <dbReference type="ARBA" id="ARBA00023002"/>
    </source>
</evidence>
<protein>
    <submittedName>
        <fullName evidence="7">NADH:flavin oxidoreductase/NADH oxidase</fullName>
    </submittedName>
</protein>
<gene>
    <name evidence="7" type="ORF">HW450_07700</name>
</gene>
<evidence type="ECO:0000259" key="6">
    <source>
        <dbReference type="Pfam" id="PF00724"/>
    </source>
</evidence>
<comment type="cofactor">
    <cofactor evidence="1">
        <name>FMN</name>
        <dbReference type="ChEBI" id="CHEBI:58210"/>
    </cofactor>
</comment>
<evidence type="ECO:0000256" key="2">
    <source>
        <dbReference type="ARBA" id="ARBA00022630"/>
    </source>
</evidence>
<dbReference type="SUPFAM" id="SSF51395">
    <property type="entry name" value="FMN-linked oxidoreductases"/>
    <property type="match status" value="1"/>
</dbReference>
<keyword evidence="5" id="KW-0560">Oxidoreductase</keyword>
<evidence type="ECO:0000256" key="1">
    <source>
        <dbReference type="ARBA" id="ARBA00001917"/>
    </source>
</evidence>
<dbReference type="InterPro" id="IPR013785">
    <property type="entry name" value="Aldolase_TIM"/>
</dbReference>
<dbReference type="InterPro" id="IPR001155">
    <property type="entry name" value="OxRdtase_FMN_N"/>
</dbReference>
<sequence>MDIFSPITIRDLELRNRMWLPAMCQFQVDTLDGMPNSWHLMHYGARAVGGFGLMIAEATAVVPEGRISVRDTGLWSHEHIMKWHPITSFVHLHGGAIAVQLAHAGRKAETESPVSPESMTHAELLALPGQFAEAARAAVAAGFDAVEIHAAHGYLLHQFLSPLSNQRIDGYGGSFAGRTRMLLDVLSAVRDAIPEGMPLLVRISATDWIPDRPSWDLQQSIELAQLLQKGGADVLDVSSGGLVEADIPVAPNYQTDLAAEIRRETGMLTAGVGLITTAEEAQGYLDRDEVDVVLMGRAALNDPHWPLHAAQKLGVSVPIPRSYKTSFT</sequence>
<evidence type="ECO:0000256" key="4">
    <source>
        <dbReference type="ARBA" id="ARBA00022857"/>
    </source>
</evidence>
<dbReference type="Gene3D" id="3.20.20.70">
    <property type="entry name" value="Aldolase class I"/>
    <property type="match status" value="1"/>
</dbReference>
<evidence type="ECO:0000313" key="7">
    <source>
        <dbReference type="EMBL" id="QMV84263.1"/>
    </source>
</evidence>
<dbReference type="PANTHER" id="PTHR43303:SF4">
    <property type="entry name" value="NADPH DEHYDROGENASE C23G7.10C-RELATED"/>
    <property type="match status" value="1"/>
</dbReference>
<proteinExistence type="predicted"/>
<dbReference type="AlphaFoldDB" id="A0A7G5FCC2"/>
<dbReference type="GO" id="GO:0050661">
    <property type="term" value="F:NADP binding"/>
    <property type="evidence" value="ECO:0007669"/>
    <property type="project" value="InterPro"/>
</dbReference>
<keyword evidence="3" id="KW-0288">FMN</keyword>
<keyword evidence="2" id="KW-0285">Flavoprotein</keyword>
<dbReference type="Pfam" id="PF00724">
    <property type="entry name" value="Oxidored_FMN"/>
    <property type="match status" value="1"/>
</dbReference>
<dbReference type="GO" id="GO:0010181">
    <property type="term" value="F:FMN binding"/>
    <property type="evidence" value="ECO:0007669"/>
    <property type="project" value="InterPro"/>
</dbReference>
<keyword evidence="8" id="KW-1185">Reference proteome</keyword>
<organism evidence="7 8">
    <name type="scientific">Corynebacterium hindlerae</name>
    <dbReference type="NCBI Taxonomy" id="699041"/>
    <lineage>
        <taxon>Bacteria</taxon>
        <taxon>Bacillati</taxon>
        <taxon>Actinomycetota</taxon>
        <taxon>Actinomycetes</taxon>
        <taxon>Mycobacteriales</taxon>
        <taxon>Corynebacteriaceae</taxon>
        <taxon>Corynebacterium</taxon>
    </lineage>
</organism>
<dbReference type="CDD" id="cd02932">
    <property type="entry name" value="OYE_YqiM_FMN"/>
    <property type="match status" value="1"/>
</dbReference>
<dbReference type="RefSeq" id="WP_182385072.1">
    <property type="nucleotide sequence ID" value="NZ_CP059833.1"/>
</dbReference>
<evidence type="ECO:0000256" key="3">
    <source>
        <dbReference type="ARBA" id="ARBA00022643"/>
    </source>
</evidence>
<accession>A0A7G5FCC2</accession>
<reference evidence="7 8" key="1">
    <citation type="submission" date="2020-07" db="EMBL/GenBank/DDBJ databases">
        <title>non toxigenic Corynebacterium sp. nov from a clinical source.</title>
        <authorList>
            <person name="Bernier A.-M."/>
            <person name="Bernard K."/>
        </authorList>
    </citation>
    <scope>NUCLEOTIDE SEQUENCE [LARGE SCALE GENOMIC DNA]</scope>
    <source>
        <strain evidence="8">NML 93-0612</strain>
    </source>
</reference>
<dbReference type="InterPro" id="IPR044152">
    <property type="entry name" value="YqjM-like"/>
</dbReference>
<dbReference type="PANTHER" id="PTHR43303">
    <property type="entry name" value="NADPH DEHYDROGENASE C23G7.10C-RELATED"/>
    <property type="match status" value="1"/>
</dbReference>
<dbReference type="EMBL" id="CP059833">
    <property type="protein sequence ID" value="QMV84263.1"/>
    <property type="molecule type" value="Genomic_DNA"/>
</dbReference>
<name>A0A7G5FCC2_9CORY</name>
<dbReference type="GO" id="GO:0003959">
    <property type="term" value="F:NADPH dehydrogenase activity"/>
    <property type="evidence" value="ECO:0007669"/>
    <property type="project" value="InterPro"/>
</dbReference>